<evidence type="ECO:0000313" key="3">
    <source>
        <dbReference type="Proteomes" id="UP000244005"/>
    </source>
</evidence>
<protein>
    <submittedName>
        <fullName evidence="2">Uncharacterized protein</fullName>
    </submittedName>
</protein>
<dbReference type="AlphaFoldDB" id="A0A2R6X5Z8"/>
<keyword evidence="3" id="KW-1185">Reference proteome</keyword>
<dbReference type="EMBL" id="KZ772706">
    <property type="protein sequence ID" value="PTQ41516.1"/>
    <property type="molecule type" value="Genomic_DNA"/>
</dbReference>
<feature type="compositionally biased region" description="Basic and acidic residues" evidence="1">
    <location>
        <begin position="59"/>
        <end position="68"/>
    </location>
</feature>
<gene>
    <name evidence="2" type="ORF">MARPO_0034s0098</name>
</gene>
<feature type="compositionally biased region" description="Low complexity" evidence="1">
    <location>
        <begin position="29"/>
        <end position="42"/>
    </location>
</feature>
<feature type="region of interest" description="Disordered" evidence="1">
    <location>
        <begin position="29"/>
        <end position="72"/>
    </location>
</feature>
<feature type="region of interest" description="Disordered" evidence="1">
    <location>
        <begin position="85"/>
        <end position="143"/>
    </location>
</feature>
<dbReference type="Gramene" id="Mp6g04210.1">
    <property type="protein sequence ID" value="Mp6g04210.1.cds1"/>
    <property type="gene ID" value="Mp6g04210"/>
</dbReference>
<feature type="compositionally biased region" description="Basic and acidic residues" evidence="1">
    <location>
        <begin position="119"/>
        <end position="143"/>
    </location>
</feature>
<evidence type="ECO:0000313" key="2">
    <source>
        <dbReference type="EMBL" id="PTQ41516.1"/>
    </source>
</evidence>
<reference evidence="3" key="1">
    <citation type="journal article" date="2017" name="Cell">
        <title>Insights into land plant evolution garnered from the Marchantia polymorpha genome.</title>
        <authorList>
            <person name="Bowman J.L."/>
            <person name="Kohchi T."/>
            <person name="Yamato K.T."/>
            <person name="Jenkins J."/>
            <person name="Shu S."/>
            <person name="Ishizaki K."/>
            <person name="Yamaoka S."/>
            <person name="Nishihama R."/>
            <person name="Nakamura Y."/>
            <person name="Berger F."/>
            <person name="Adam C."/>
            <person name="Aki S.S."/>
            <person name="Althoff F."/>
            <person name="Araki T."/>
            <person name="Arteaga-Vazquez M.A."/>
            <person name="Balasubrmanian S."/>
            <person name="Barry K."/>
            <person name="Bauer D."/>
            <person name="Boehm C.R."/>
            <person name="Briginshaw L."/>
            <person name="Caballero-Perez J."/>
            <person name="Catarino B."/>
            <person name="Chen F."/>
            <person name="Chiyoda S."/>
            <person name="Chovatia M."/>
            <person name="Davies K.M."/>
            <person name="Delmans M."/>
            <person name="Demura T."/>
            <person name="Dierschke T."/>
            <person name="Dolan L."/>
            <person name="Dorantes-Acosta A.E."/>
            <person name="Eklund D.M."/>
            <person name="Florent S.N."/>
            <person name="Flores-Sandoval E."/>
            <person name="Fujiyama A."/>
            <person name="Fukuzawa H."/>
            <person name="Galik B."/>
            <person name="Grimanelli D."/>
            <person name="Grimwood J."/>
            <person name="Grossniklaus U."/>
            <person name="Hamada T."/>
            <person name="Haseloff J."/>
            <person name="Hetherington A.J."/>
            <person name="Higo A."/>
            <person name="Hirakawa Y."/>
            <person name="Hundley H.N."/>
            <person name="Ikeda Y."/>
            <person name="Inoue K."/>
            <person name="Inoue S.I."/>
            <person name="Ishida S."/>
            <person name="Jia Q."/>
            <person name="Kakita M."/>
            <person name="Kanazawa T."/>
            <person name="Kawai Y."/>
            <person name="Kawashima T."/>
            <person name="Kennedy M."/>
            <person name="Kinose K."/>
            <person name="Kinoshita T."/>
            <person name="Kohara Y."/>
            <person name="Koide E."/>
            <person name="Komatsu K."/>
            <person name="Kopischke S."/>
            <person name="Kubo M."/>
            <person name="Kyozuka J."/>
            <person name="Lagercrantz U."/>
            <person name="Lin S.S."/>
            <person name="Lindquist E."/>
            <person name="Lipzen A.M."/>
            <person name="Lu C.W."/>
            <person name="De Luna E."/>
            <person name="Martienssen R.A."/>
            <person name="Minamino N."/>
            <person name="Mizutani M."/>
            <person name="Mizutani M."/>
            <person name="Mochizuki N."/>
            <person name="Monte I."/>
            <person name="Mosher R."/>
            <person name="Nagasaki H."/>
            <person name="Nakagami H."/>
            <person name="Naramoto S."/>
            <person name="Nishitani K."/>
            <person name="Ohtani M."/>
            <person name="Okamoto T."/>
            <person name="Okumura M."/>
            <person name="Phillips J."/>
            <person name="Pollak B."/>
            <person name="Reinders A."/>
            <person name="Rovekamp M."/>
            <person name="Sano R."/>
            <person name="Sawa S."/>
            <person name="Schmid M.W."/>
            <person name="Shirakawa M."/>
            <person name="Solano R."/>
            <person name="Spunde A."/>
            <person name="Suetsugu N."/>
            <person name="Sugano S."/>
            <person name="Sugiyama A."/>
            <person name="Sun R."/>
            <person name="Suzuki Y."/>
            <person name="Takenaka M."/>
            <person name="Takezawa D."/>
            <person name="Tomogane H."/>
            <person name="Tsuzuki M."/>
            <person name="Ueda T."/>
            <person name="Umeda M."/>
            <person name="Ward J.M."/>
            <person name="Watanabe Y."/>
            <person name="Yazaki K."/>
            <person name="Yokoyama R."/>
            <person name="Yoshitake Y."/>
            <person name="Yotsui I."/>
            <person name="Zachgo S."/>
            <person name="Schmutz J."/>
        </authorList>
    </citation>
    <scope>NUCLEOTIDE SEQUENCE [LARGE SCALE GENOMIC DNA]</scope>
    <source>
        <strain evidence="3">Tak-1</strain>
    </source>
</reference>
<organism evidence="2 3">
    <name type="scientific">Marchantia polymorpha</name>
    <name type="common">Common liverwort</name>
    <name type="synonym">Marchantia aquatica</name>
    <dbReference type="NCBI Taxonomy" id="3197"/>
    <lineage>
        <taxon>Eukaryota</taxon>
        <taxon>Viridiplantae</taxon>
        <taxon>Streptophyta</taxon>
        <taxon>Embryophyta</taxon>
        <taxon>Marchantiophyta</taxon>
        <taxon>Marchantiopsida</taxon>
        <taxon>Marchantiidae</taxon>
        <taxon>Marchantiales</taxon>
        <taxon>Marchantiaceae</taxon>
        <taxon>Marchantia</taxon>
    </lineage>
</organism>
<sequence length="143" mass="15887">MSITRAPLAAFLCNVSPRPMKNIDLVQPRLRQRQPQPQRQQRAGLQTPGGSAFLPRGVGESRLEHDSRSPVAGCRWREGSECRWTEERGLSTRQPGDASRPAGRMCQRPAQHGACAGLGRERERGILDVREGGQRDRKAVDPL</sequence>
<dbReference type="Proteomes" id="UP000244005">
    <property type="component" value="Unassembled WGS sequence"/>
</dbReference>
<name>A0A2R6X5Z8_MARPO</name>
<evidence type="ECO:0000256" key="1">
    <source>
        <dbReference type="SAM" id="MobiDB-lite"/>
    </source>
</evidence>
<proteinExistence type="predicted"/>
<accession>A0A2R6X5Z8</accession>